<proteinExistence type="predicted"/>
<gene>
    <name evidence="1" type="ORF">GCWU000325_02398</name>
</gene>
<name>C9LJI6_9BACT</name>
<evidence type="ECO:0000313" key="1">
    <source>
        <dbReference type="EMBL" id="EEX70814.1"/>
    </source>
</evidence>
<sequence length="58" mass="6720">MNIYGKLRIFRRSSGDNAVGRGRMWVRTKKCRFYGGGFVDCFALKTAGRKIENKYPKN</sequence>
<evidence type="ECO:0000313" key="2">
    <source>
        <dbReference type="Proteomes" id="UP000003460"/>
    </source>
</evidence>
<keyword evidence="2" id="KW-1185">Reference proteome</keyword>
<accession>C9LJI6</accession>
<dbReference type="EMBL" id="ACIJ02000027">
    <property type="protein sequence ID" value="EEX70814.1"/>
    <property type="molecule type" value="Genomic_DNA"/>
</dbReference>
<dbReference type="AlphaFoldDB" id="C9LJI6"/>
<organism evidence="1 2">
    <name type="scientific">Alloprevotella tannerae ATCC 51259</name>
    <dbReference type="NCBI Taxonomy" id="626522"/>
    <lineage>
        <taxon>Bacteria</taxon>
        <taxon>Pseudomonadati</taxon>
        <taxon>Bacteroidota</taxon>
        <taxon>Bacteroidia</taxon>
        <taxon>Bacteroidales</taxon>
        <taxon>Prevotellaceae</taxon>
        <taxon>Alloprevotella</taxon>
    </lineage>
</organism>
<dbReference type="Proteomes" id="UP000003460">
    <property type="component" value="Unassembled WGS sequence"/>
</dbReference>
<dbReference type="HOGENOM" id="CLU_2975585_0_0_10"/>
<protein>
    <submittedName>
        <fullName evidence="1">Uncharacterized protein</fullName>
    </submittedName>
</protein>
<reference evidence="1" key="1">
    <citation type="submission" date="2009-09" db="EMBL/GenBank/DDBJ databases">
        <authorList>
            <person name="Weinstock G."/>
            <person name="Sodergren E."/>
            <person name="Clifton S."/>
            <person name="Fulton L."/>
            <person name="Fulton B."/>
            <person name="Courtney L."/>
            <person name="Fronick C."/>
            <person name="Harrison M."/>
            <person name="Strong C."/>
            <person name="Farmer C."/>
            <person name="Delahaunty K."/>
            <person name="Markovic C."/>
            <person name="Hall O."/>
            <person name="Minx P."/>
            <person name="Tomlinson C."/>
            <person name="Mitreva M."/>
            <person name="Nelson J."/>
            <person name="Hou S."/>
            <person name="Wollam A."/>
            <person name="Pepin K.H."/>
            <person name="Johnson M."/>
            <person name="Bhonagiri V."/>
            <person name="Nash W.E."/>
            <person name="Warren W."/>
            <person name="Chinwalla A."/>
            <person name="Mardis E.R."/>
            <person name="Wilson R.K."/>
        </authorList>
    </citation>
    <scope>NUCLEOTIDE SEQUENCE [LARGE SCALE GENOMIC DNA]</scope>
    <source>
        <strain evidence="1">ATCC 51259</strain>
    </source>
</reference>
<comment type="caution">
    <text evidence="1">The sequence shown here is derived from an EMBL/GenBank/DDBJ whole genome shotgun (WGS) entry which is preliminary data.</text>
</comment>